<proteinExistence type="predicted"/>
<gene>
    <name evidence="7" type="ORF">NLU13_8576</name>
</gene>
<evidence type="ECO:0000256" key="1">
    <source>
        <dbReference type="ARBA" id="ARBA00022723"/>
    </source>
</evidence>
<feature type="region of interest" description="Disordered" evidence="5">
    <location>
        <begin position="581"/>
        <end position="601"/>
    </location>
</feature>
<comment type="caution">
    <text evidence="7">The sequence shown here is derived from an EMBL/GenBank/DDBJ whole genome shotgun (WGS) entry which is preliminary data.</text>
</comment>
<dbReference type="EMBL" id="JAPDFR010000008">
    <property type="protein sequence ID" value="KAK0384490.1"/>
    <property type="molecule type" value="Genomic_DNA"/>
</dbReference>
<keyword evidence="1 4" id="KW-0479">Metal-binding</keyword>
<dbReference type="GO" id="GO:0008270">
    <property type="term" value="F:zinc ion binding"/>
    <property type="evidence" value="ECO:0007669"/>
    <property type="project" value="UniProtKB-KW"/>
</dbReference>
<feature type="compositionally biased region" description="Low complexity" evidence="5">
    <location>
        <begin position="228"/>
        <end position="247"/>
    </location>
</feature>
<feature type="compositionally biased region" description="Polar residues" evidence="5">
    <location>
        <begin position="248"/>
        <end position="258"/>
    </location>
</feature>
<feature type="compositionally biased region" description="Polar residues" evidence="5">
    <location>
        <begin position="401"/>
        <end position="417"/>
    </location>
</feature>
<feature type="compositionally biased region" description="Polar residues" evidence="5">
    <location>
        <begin position="285"/>
        <end position="310"/>
    </location>
</feature>
<feature type="domain" description="C3H1-type" evidence="6">
    <location>
        <begin position="1"/>
        <end position="25"/>
    </location>
</feature>
<dbReference type="PANTHER" id="PTHR21099:SF2">
    <property type="entry name" value="SI:CH211-113E8.11"/>
    <property type="match status" value="1"/>
</dbReference>
<evidence type="ECO:0000256" key="3">
    <source>
        <dbReference type="ARBA" id="ARBA00022833"/>
    </source>
</evidence>
<dbReference type="SUPFAM" id="SSF90229">
    <property type="entry name" value="CCCH zinc finger"/>
    <property type="match status" value="1"/>
</dbReference>
<reference evidence="7" key="1">
    <citation type="submission" date="2022-10" db="EMBL/GenBank/DDBJ databases">
        <title>Determination and structural analysis of whole genome sequence of Sarocladium strictum F4-1.</title>
        <authorList>
            <person name="Hu L."/>
            <person name="Jiang Y."/>
        </authorList>
    </citation>
    <scope>NUCLEOTIDE SEQUENCE</scope>
    <source>
        <strain evidence="7">F4-1</strain>
    </source>
</reference>
<feature type="region of interest" description="Disordered" evidence="5">
    <location>
        <begin position="180"/>
        <end position="516"/>
    </location>
</feature>
<evidence type="ECO:0000313" key="8">
    <source>
        <dbReference type="Proteomes" id="UP001175261"/>
    </source>
</evidence>
<dbReference type="Gene3D" id="4.10.1000.10">
    <property type="entry name" value="Zinc finger, CCCH-type"/>
    <property type="match status" value="1"/>
</dbReference>
<evidence type="ECO:0000256" key="2">
    <source>
        <dbReference type="ARBA" id="ARBA00022771"/>
    </source>
</evidence>
<feature type="compositionally biased region" description="Polar residues" evidence="5">
    <location>
        <begin position="441"/>
        <end position="472"/>
    </location>
</feature>
<organism evidence="7 8">
    <name type="scientific">Sarocladium strictum</name>
    <name type="common">Black bundle disease fungus</name>
    <name type="synonym">Acremonium strictum</name>
    <dbReference type="NCBI Taxonomy" id="5046"/>
    <lineage>
        <taxon>Eukaryota</taxon>
        <taxon>Fungi</taxon>
        <taxon>Dikarya</taxon>
        <taxon>Ascomycota</taxon>
        <taxon>Pezizomycotina</taxon>
        <taxon>Sordariomycetes</taxon>
        <taxon>Hypocreomycetidae</taxon>
        <taxon>Hypocreales</taxon>
        <taxon>Sarocladiaceae</taxon>
        <taxon>Sarocladium</taxon>
    </lineage>
</organism>
<feature type="compositionally biased region" description="Polar residues" evidence="5">
    <location>
        <begin position="319"/>
        <end position="349"/>
    </location>
</feature>
<dbReference type="SMART" id="SM00356">
    <property type="entry name" value="ZnF_C3H1"/>
    <property type="match status" value="1"/>
</dbReference>
<sequence>MTVCKFYQQGNCKFGDRCRFEHPSRNQPQSNRFGALGGGAGRGNNALLDKYRLDFDNIEKDLTSEVPQWILSAYGPGREAPRQLFGGYPREQSFEEMRLHFLEGKASGNEQAALNQAQELYVDAQKQMQNAVRNLNDAVQYVVSAENEHPNRHDICREGTQGAPFGEFLVEKRRGAFASNAPATSNPFSTNSTPAAPSAFGGAAPQASAFGQPSAMGAKPNPFATGTSAFGQPAQASQGSAFGQAPQTQGSAFGQPSTLGAKPNPFGTPAFGQAASATPGGAFGQPSQTQGSAFGQGAQTQGSAFGQPSQMGAKPNPFAANTSTASPFSSIGNNTASTNETASPFGQNQAKPNPFASPSNNNNAAKPNPFASPSNNNNAAKSNPFASSSNNNNTTASPFSQPAQQKPNPFAATSQPTAGAANPFASGTNQNNAFAQARGDSMQNAPPSVQPNTASPFAQAGQTGNAFGQPSAANPFASGPANQRAGTAAQAVQGAGPYPPGSSKQHPDGYITRDGFGNLSTFKGQRVIQKDGKPGVNIGGQFVKIWFPDGPPGYNKDTALPMEDYDPETLERWKAFEGTGQFKDGIMPELPPPREVTTWDF</sequence>
<dbReference type="InterPro" id="IPR000571">
    <property type="entry name" value="Znf_CCCH"/>
</dbReference>
<feature type="compositionally biased region" description="Low complexity" evidence="5">
    <location>
        <begin position="350"/>
        <end position="400"/>
    </location>
</feature>
<evidence type="ECO:0000256" key="4">
    <source>
        <dbReference type="PROSITE-ProRule" id="PRU00723"/>
    </source>
</evidence>
<feature type="compositionally biased region" description="Low complexity" evidence="5">
    <location>
        <begin position="483"/>
        <end position="496"/>
    </location>
</feature>
<dbReference type="CDD" id="cd23954">
    <property type="entry name" value="AMO1_CTD"/>
    <property type="match status" value="1"/>
</dbReference>
<evidence type="ECO:0000256" key="5">
    <source>
        <dbReference type="SAM" id="MobiDB-lite"/>
    </source>
</evidence>
<dbReference type="GO" id="GO:0005634">
    <property type="term" value="C:nucleus"/>
    <property type="evidence" value="ECO:0007669"/>
    <property type="project" value="TreeGrafter"/>
</dbReference>
<feature type="zinc finger region" description="C3H1-type" evidence="4">
    <location>
        <begin position="1"/>
        <end position="25"/>
    </location>
</feature>
<dbReference type="Proteomes" id="UP001175261">
    <property type="component" value="Unassembled WGS sequence"/>
</dbReference>
<dbReference type="InterPro" id="IPR036855">
    <property type="entry name" value="Znf_CCCH_sf"/>
</dbReference>
<feature type="compositionally biased region" description="Low complexity" evidence="5">
    <location>
        <begin position="194"/>
        <end position="215"/>
    </location>
</feature>
<feature type="compositionally biased region" description="Polar residues" evidence="5">
    <location>
        <begin position="425"/>
        <end position="434"/>
    </location>
</feature>
<keyword evidence="2 4" id="KW-0863">Zinc-finger</keyword>
<name>A0AA39GBY2_SARSR</name>
<dbReference type="Pfam" id="PF18044">
    <property type="entry name" value="zf-CCCH_4"/>
    <property type="match status" value="1"/>
</dbReference>
<evidence type="ECO:0000259" key="6">
    <source>
        <dbReference type="PROSITE" id="PS50103"/>
    </source>
</evidence>
<accession>A0AA39GBY2</accession>
<keyword evidence="8" id="KW-1185">Reference proteome</keyword>
<dbReference type="PROSITE" id="PS50103">
    <property type="entry name" value="ZF_C3H1"/>
    <property type="match status" value="1"/>
</dbReference>
<evidence type="ECO:0000313" key="7">
    <source>
        <dbReference type="EMBL" id="KAK0384490.1"/>
    </source>
</evidence>
<keyword evidence="3 4" id="KW-0862">Zinc</keyword>
<dbReference type="InterPro" id="IPR041367">
    <property type="entry name" value="Znf-CCCH_4"/>
</dbReference>
<dbReference type="AlphaFoldDB" id="A0AA39GBY2"/>
<feature type="compositionally biased region" description="Polar residues" evidence="5">
    <location>
        <begin position="181"/>
        <end position="193"/>
    </location>
</feature>
<protein>
    <recommendedName>
        <fullName evidence="6">C3H1-type domain-containing protein</fullName>
    </recommendedName>
</protein>
<dbReference type="PANTHER" id="PTHR21099">
    <property type="entry name" value="RAD201"/>
    <property type="match status" value="1"/>
</dbReference>